<protein>
    <submittedName>
        <fullName evidence="3">Uncharacterized protein</fullName>
    </submittedName>
</protein>
<feature type="region of interest" description="Disordered" evidence="1">
    <location>
        <begin position="206"/>
        <end position="282"/>
    </location>
</feature>
<keyword evidence="2" id="KW-0732">Signal</keyword>
<comment type="caution">
    <text evidence="3">The sequence shown here is derived from an EMBL/GenBank/DDBJ whole genome shotgun (WGS) entry which is preliminary data.</text>
</comment>
<sequence length="304" mass="30635">MLRSSTLLLALAACLGAAHETIGRSGLKGSQANLLLPGGNSAALRLRATCDVGEADCDGFCIPEGEVCCGDGDGSSCSAGKYCTLEGCCPKGEFCTGSPTGCDDGKELCGKYCIPDGSVCCEEANTYCEKGESCTSDGFCETGSGGSSDDDDDDLDGTSGSGTCLSSQEECDGYCMPAGSVCCGDGYYCYEGETCTDDGKCDSGSESSSTNATEDTAESSETDSADDDNDDEPTETDSSSSEPTSESGSTLCRRKGGKSGSVDVDSDEDDGCADGAEDDDDDAAAGLAVPAVLAGLMAMVPLFL</sequence>
<dbReference type="EMBL" id="JPKY01000018">
    <property type="protein sequence ID" value="KFH46543.1"/>
    <property type="molecule type" value="Genomic_DNA"/>
</dbReference>
<dbReference type="AlphaFoldDB" id="A0A086TB11"/>
<feature type="compositionally biased region" description="Low complexity" evidence="1">
    <location>
        <begin position="236"/>
        <end position="250"/>
    </location>
</feature>
<evidence type="ECO:0000256" key="2">
    <source>
        <dbReference type="SAM" id="SignalP"/>
    </source>
</evidence>
<evidence type="ECO:0000256" key="1">
    <source>
        <dbReference type="SAM" id="MobiDB-lite"/>
    </source>
</evidence>
<dbReference type="Proteomes" id="UP000029964">
    <property type="component" value="Unassembled WGS sequence"/>
</dbReference>
<keyword evidence="4" id="KW-1185">Reference proteome</keyword>
<proteinExistence type="predicted"/>
<dbReference type="OrthoDB" id="5152093at2759"/>
<evidence type="ECO:0000313" key="4">
    <source>
        <dbReference type="Proteomes" id="UP000029964"/>
    </source>
</evidence>
<evidence type="ECO:0000313" key="3">
    <source>
        <dbReference type="EMBL" id="KFH46543.1"/>
    </source>
</evidence>
<dbReference type="HOGENOM" id="CLU_915169_0_0_1"/>
<accession>A0A086TB11</accession>
<feature type="compositionally biased region" description="Acidic residues" evidence="1">
    <location>
        <begin position="264"/>
        <end position="282"/>
    </location>
</feature>
<feature type="chain" id="PRO_5001815552" evidence="2">
    <location>
        <begin position="24"/>
        <end position="304"/>
    </location>
</feature>
<feature type="signal peptide" evidence="2">
    <location>
        <begin position="1"/>
        <end position="23"/>
    </location>
</feature>
<gene>
    <name evidence="3" type="ORF">ACRE_026620</name>
</gene>
<reference evidence="4" key="1">
    <citation type="journal article" date="2014" name="Genome Announc.">
        <title>Genome sequence and annotation of Acremonium chrysogenum, producer of the beta-lactam antibiotic cephalosporin C.</title>
        <authorList>
            <person name="Terfehr D."/>
            <person name="Dahlmann T.A."/>
            <person name="Specht T."/>
            <person name="Zadra I."/>
            <person name="Kuernsteiner H."/>
            <person name="Kueck U."/>
        </authorList>
    </citation>
    <scope>NUCLEOTIDE SEQUENCE [LARGE SCALE GENOMIC DNA]</scope>
    <source>
        <strain evidence="4">ATCC 11550 / CBS 779.69 / DSM 880 / IAM 14645 / JCM 23072 / IMI 49137</strain>
    </source>
</reference>
<feature type="compositionally biased region" description="Acidic residues" evidence="1">
    <location>
        <begin position="215"/>
        <end position="235"/>
    </location>
</feature>
<organism evidence="3 4">
    <name type="scientific">Hapsidospora chrysogenum (strain ATCC 11550 / CBS 779.69 / DSM 880 / IAM 14645 / JCM 23072 / IMI 49137)</name>
    <name type="common">Acremonium chrysogenum</name>
    <dbReference type="NCBI Taxonomy" id="857340"/>
    <lineage>
        <taxon>Eukaryota</taxon>
        <taxon>Fungi</taxon>
        <taxon>Dikarya</taxon>
        <taxon>Ascomycota</taxon>
        <taxon>Pezizomycotina</taxon>
        <taxon>Sordariomycetes</taxon>
        <taxon>Hypocreomycetidae</taxon>
        <taxon>Hypocreales</taxon>
        <taxon>Bionectriaceae</taxon>
        <taxon>Hapsidospora</taxon>
    </lineage>
</organism>
<name>A0A086TB11_HAPC1</name>